<reference evidence="2 3" key="1">
    <citation type="journal article" date="2010" name="Cell">
        <title>The genome of Naegleria gruberi illuminates early eukaryotic versatility.</title>
        <authorList>
            <person name="Fritz-Laylin L.K."/>
            <person name="Prochnik S.E."/>
            <person name="Ginger M.L."/>
            <person name="Dacks J.B."/>
            <person name="Carpenter M.L."/>
            <person name="Field M.C."/>
            <person name="Kuo A."/>
            <person name="Paredez A."/>
            <person name="Chapman J."/>
            <person name="Pham J."/>
            <person name="Shu S."/>
            <person name="Neupane R."/>
            <person name="Cipriano M."/>
            <person name="Mancuso J."/>
            <person name="Tu H."/>
            <person name="Salamov A."/>
            <person name="Lindquist E."/>
            <person name="Shapiro H."/>
            <person name="Lucas S."/>
            <person name="Grigoriev I.V."/>
            <person name="Cande W.Z."/>
            <person name="Fulton C."/>
            <person name="Rokhsar D.S."/>
            <person name="Dawson S.C."/>
        </authorList>
    </citation>
    <scope>NUCLEOTIDE SEQUENCE [LARGE SCALE GENOMIC DNA]</scope>
    <source>
        <strain evidence="2 3">NEG-M</strain>
    </source>
</reference>
<dbReference type="STRING" id="5762.D2V2F9"/>
<evidence type="ECO:0000256" key="1">
    <source>
        <dbReference type="RuleBase" id="RU000363"/>
    </source>
</evidence>
<dbReference type="VEuPathDB" id="AmoebaDB:NAEGRDRAFT_46158"/>
<organism evidence="3">
    <name type="scientific">Naegleria gruberi</name>
    <name type="common">Amoeba</name>
    <dbReference type="NCBI Taxonomy" id="5762"/>
    <lineage>
        <taxon>Eukaryota</taxon>
        <taxon>Discoba</taxon>
        <taxon>Heterolobosea</taxon>
        <taxon>Tetramitia</taxon>
        <taxon>Eutetramitia</taxon>
        <taxon>Vahlkampfiidae</taxon>
        <taxon>Naegleria</taxon>
    </lineage>
</organism>
<dbReference type="InParanoid" id="D2V2F9"/>
<dbReference type="Pfam" id="PF00106">
    <property type="entry name" value="adh_short"/>
    <property type="match status" value="1"/>
</dbReference>
<dbReference type="EMBL" id="GG738849">
    <property type="protein sequence ID" value="EFC49052.1"/>
    <property type="molecule type" value="Genomic_DNA"/>
</dbReference>
<dbReference type="Proteomes" id="UP000006671">
    <property type="component" value="Unassembled WGS sequence"/>
</dbReference>
<evidence type="ECO:0000313" key="2">
    <source>
        <dbReference type="EMBL" id="EFC49052.1"/>
    </source>
</evidence>
<dbReference type="Gene3D" id="3.40.50.720">
    <property type="entry name" value="NAD(P)-binding Rossmann-like Domain"/>
    <property type="match status" value="1"/>
</dbReference>
<dbReference type="GeneID" id="8849913"/>
<keyword evidence="3" id="KW-1185">Reference proteome</keyword>
<dbReference type="GO" id="GO:0008202">
    <property type="term" value="P:steroid metabolic process"/>
    <property type="evidence" value="ECO:0007669"/>
    <property type="project" value="TreeGrafter"/>
</dbReference>
<dbReference type="InterPro" id="IPR020904">
    <property type="entry name" value="Sc_DH/Rdtase_CS"/>
</dbReference>
<name>D2V2F9_NAEGR</name>
<dbReference type="AlphaFoldDB" id="D2V2F9"/>
<dbReference type="eggNOG" id="KOG1610">
    <property type="taxonomic scope" value="Eukaryota"/>
</dbReference>
<dbReference type="GO" id="GO:0016491">
    <property type="term" value="F:oxidoreductase activity"/>
    <property type="evidence" value="ECO:0007669"/>
    <property type="project" value="TreeGrafter"/>
</dbReference>
<dbReference type="PANTHER" id="PTHR43313:SF1">
    <property type="entry name" value="3BETA-HYDROXYSTEROID DEHYDROGENASE DHS-16"/>
    <property type="match status" value="1"/>
</dbReference>
<dbReference type="OMA" id="THATLAC"/>
<dbReference type="PRINTS" id="PR00081">
    <property type="entry name" value="GDHRDH"/>
</dbReference>
<protein>
    <submittedName>
        <fullName evidence="2">Predicted protein</fullName>
    </submittedName>
</protein>
<sequence>MIELLKAVIAYLLTALQVLIHIGKKVLAPFQKLKQDIDPSGRVVLLTGAAGGFGSNLVRELLDKGANVIAVDVKMEFLEKSLGKLKCEKLEFLQVDIASNEQVVQAAEQVKELLKKWNKDRLFALVNNAGIGNSPNCVKRGGVVEFDEDEMQQVFNVNTLGHIRMVRELYPLMENKNTQLDSNASIILNVASISGRDALPFLSVYPSTKHAIVGYSHSLRREMELLKASGNDNSFVRVCCVEPGFSKTQIVASKPFNEESIFYKAYLLTKPLYFKVVSSAITPDHVALEMYRQIFSSNSYDSVIVDKWYMIVFWRLFNYVF</sequence>
<dbReference type="SUPFAM" id="SSF51735">
    <property type="entry name" value="NAD(P)-binding Rossmann-fold domains"/>
    <property type="match status" value="1"/>
</dbReference>
<dbReference type="InterPro" id="IPR036291">
    <property type="entry name" value="NAD(P)-bd_dom_sf"/>
</dbReference>
<proteinExistence type="inferred from homology"/>
<dbReference type="InterPro" id="IPR002347">
    <property type="entry name" value="SDR_fam"/>
</dbReference>
<dbReference type="PANTHER" id="PTHR43313">
    <property type="entry name" value="SHORT-CHAIN DEHYDROGENASE/REDUCTASE FAMILY 9C"/>
    <property type="match status" value="1"/>
</dbReference>
<accession>D2V2F9</accession>
<dbReference type="PRINTS" id="PR00080">
    <property type="entry name" value="SDRFAMILY"/>
</dbReference>
<gene>
    <name evidence="2" type="ORF">NAEGRDRAFT_46158</name>
</gene>
<comment type="similarity">
    <text evidence="1">Belongs to the short-chain dehydrogenases/reductases (SDR) family.</text>
</comment>
<dbReference type="OrthoDB" id="417891at2759"/>
<dbReference type="RefSeq" id="XP_002681796.1">
    <property type="nucleotide sequence ID" value="XM_002681750.1"/>
</dbReference>
<evidence type="ECO:0000313" key="3">
    <source>
        <dbReference type="Proteomes" id="UP000006671"/>
    </source>
</evidence>
<dbReference type="KEGG" id="ngr:NAEGRDRAFT_46158"/>
<dbReference type="PROSITE" id="PS00061">
    <property type="entry name" value="ADH_SHORT"/>
    <property type="match status" value="1"/>
</dbReference>